<reference evidence="3" key="1">
    <citation type="submission" date="2022-11" db="UniProtKB">
        <authorList>
            <consortium name="WormBaseParasite"/>
        </authorList>
    </citation>
    <scope>IDENTIFICATION</scope>
</reference>
<evidence type="ECO:0000256" key="1">
    <source>
        <dbReference type="SAM" id="MobiDB-lite"/>
    </source>
</evidence>
<dbReference type="WBParaSite" id="nRc.2.0.1.t01150-RA">
    <property type="protein sequence ID" value="nRc.2.0.1.t01150-RA"/>
    <property type="gene ID" value="nRc.2.0.1.g01150"/>
</dbReference>
<proteinExistence type="predicted"/>
<feature type="compositionally biased region" description="Basic residues" evidence="1">
    <location>
        <begin position="31"/>
        <end position="42"/>
    </location>
</feature>
<dbReference type="AlphaFoldDB" id="A0A915HHS2"/>
<evidence type="ECO:0000313" key="2">
    <source>
        <dbReference type="Proteomes" id="UP000887565"/>
    </source>
</evidence>
<protein>
    <submittedName>
        <fullName evidence="3">Uncharacterized protein</fullName>
    </submittedName>
</protein>
<organism evidence="2 3">
    <name type="scientific">Romanomermis culicivorax</name>
    <name type="common">Nematode worm</name>
    <dbReference type="NCBI Taxonomy" id="13658"/>
    <lineage>
        <taxon>Eukaryota</taxon>
        <taxon>Metazoa</taxon>
        <taxon>Ecdysozoa</taxon>
        <taxon>Nematoda</taxon>
        <taxon>Enoplea</taxon>
        <taxon>Dorylaimia</taxon>
        <taxon>Mermithida</taxon>
        <taxon>Mermithoidea</taxon>
        <taxon>Mermithidae</taxon>
        <taxon>Romanomermis</taxon>
    </lineage>
</organism>
<keyword evidence="2" id="KW-1185">Reference proteome</keyword>
<accession>A0A915HHS2</accession>
<evidence type="ECO:0000313" key="3">
    <source>
        <dbReference type="WBParaSite" id="nRc.2.0.1.t01150-RA"/>
    </source>
</evidence>
<feature type="compositionally biased region" description="Polar residues" evidence="1">
    <location>
        <begin position="45"/>
        <end position="55"/>
    </location>
</feature>
<name>A0A915HHS2_ROMCU</name>
<dbReference type="Proteomes" id="UP000887565">
    <property type="component" value="Unplaced"/>
</dbReference>
<feature type="compositionally biased region" description="Acidic residues" evidence="1">
    <location>
        <begin position="11"/>
        <end position="23"/>
    </location>
</feature>
<feature type="compositionally biased region" description="Basic and acidic residues" evidence="1">
    <location>
        <begin position="78"/>
        <end position="89"/>
    </location>
</feature>
<feature type="compositionally biased region" description="Basic and acidic residues" evidence="1">
    <location>
        <begin position="1"/>
        <end position="10"/>
    </location>
</feature>
<sequence>MDDEEKRMMQEMEEGELSDEEESTLANANSKSHHHQAHHHRSRGESQNDSQGSKSSVKEKMLKPENEDSHTKPIKKRKIDEVVENEKPTATENDTSDVESFLKK</sequence>
<feature type="region of interest" description="Disordered" evidence="1">
    <location>
        <begin position="1"/>
        <end position="104"/>
    </location>
</feature>
<feature type="compositionally biased region" description="Basic and acidic residues" evidence="1">
    <location>
        <begin position="56"/>
        <end position="71"/>
    </location>
</feature>